<proteinExistence type="inferred from homology"/>
<accession>A0A1D8NCD2</accession>
<dbReference type="GO" id="GO:0005829">
    <property type="term" value="C:cytosol"/>
    <property type="evidence" value="ECO:0007669"/>
    <property type="project" value="TreeGrafter"/>
</dbReference>
<evidence type="ECO:0000313" key="4">
    <source>
        <dbReference type="Proteomes" id="UP000182444"/>
    </source>
</evidence>
<dbReference type="Proteomes" id="UP000256601">
    <property type="component" value="Unassembled WGS sequence"/>
</dbReference>
<dbReference type="eggNOG" id="KOG3224">
    <property type="taxonomic scope" value="Eukaryota"/>
</dbReference>
<dbReference type="OrthoDB" id="10253878at2759"/>
<dbReference type="KEGG" id="yli:2909624"/>
<comment type="similarity">
    <text evidence="1">Belongs to the TIP41 family.</text>
</comment>
<protein>
    <submittedName>
        <fullName evidence="3">TIP41-like family-domain-containing protein</fullName>
    </submittedName>
</protein>
<dbReference type="OMA" id="DMILFED"/>
<dbReference type="VEuPathDB" id="FungiDB:YALI0_C23100g"/>
<dbReference type="AlphaFoldDB" id="A0A1D8NCD2"/>
<gene>
    <name evidence="3" type="ORF">B0I71DRAFT_100277</name>
    <name evidence="2" type="ORF">YALI1_C31900g</name>
</gene>
<evidence type="ECO:0000313" key="3">
    <source>
        <dbReference type="EMBL" id="RDW24763.1"/>
    </source>
</evidence>
<reference evidence="2 4" key="1">
    <citation type="journal article" date="2016" name="PLoS ONE">
        <title>Sequence Assembly of Yarrowia lipolytica Strain W29/CLIB89 Shows Transposable Element Diversity.</title>
        <authorList>
            <person name="Magnan C."/>
            <person name="Yu J."/>
            <person name="Chang I."/>
            <person name="Jahn E."/>
            <person name="Kanomata Y."/>
            <person name="Wu J."/>
            <person name="Zeller M."/>
            <person name="Oakes M."/>
            <person name="Baldi P."/>
            <person name="Sandmeyer S."/>
        </authorList>
    </citation>
    <scope>NUCLEOTIDE SEQUENCE [LARGE SCALE GENOMIC DNA]</scope>
    <source>
        <strain evidence="2">CLIB89</strain>
        <strain evidence="4">CLIB89(W29)</strain>
    </source>
</reference>
<dbReference type="InterPro" id="IPR051330">
    <property type="entry name" value="Phosphatase_reg/MetRdx"/>
</dbReference>
<evidence type="ECO:0000313" key="5">
    <source>
        <dbReference type="Proteomes" id="UP000256601"/>
    </source>
</evidence>
<reference evidence="3 5" key="2">
    <citation type="submission" date="2018-07" db="EMBL/GenBank/DDBJ databases">
        <title>Draft Genome Assemblies for Five Robust Yarrowia lipolytica Strains Exhibiting High Lipid Production and Pentose Sugar Utilization and Sugar Alcohol Secretion from Undetoxified Lignocellulosic Biomass Hydrolysates.</title>
        <authorList>
            <consortium name="DOE Joint Genome Institute"/>
            <person name="Walker C."/>
            <person name="Ryu S."/>
            <person name="Na H."/>
            <person name="Zane M."/>
            <person name="LaButti K."/>
            <person name="Lipzen A."/>
            <person name="Haridas S."/>
            <person name="Barry K."/>
            <person name="Grigoriev I.V."/>
            <person name="Quarterman J."/>
            <person name="Slininger P."/>
            <person name="Dien B."/>
            <person name="Trinh C.T."/>
        </authorList>
    </citation>
    <scope>NUCLEOTIDE SEQUENCE [LARGE SCALE GENOMIC DNA]</scope>
    <source>
        <strain evidence="3 5">YB392</strain>
    </source>
</reference>
<organism evidence="2 4">
    <name type="scientific">Yarrowia lipolytica</name>
    <name type="common">Candida lipolytica</name>
    <dbReference type="NCBI Taxonomy" id="4952"/>
    <lineage>
        <taxon>Eukaryota</taxon>
        <taxon>Fungi</taxon>
        <taxon>Dikarya</taxon>
        <taxon>Ascomycota</taxon>
        <taxon>Saccharomycotina</taxon>
        <taxon>Dipodascomycetes</taxon>
        <taxon>Dipodascales</taxon>
        <taxon>Dipodascales incertae sedis</taxon>
        <taxon>Yarrowia</taxon>
    </lineage>
</organism>
<dbReference type="GO" id="GO:0031929">
    <property type="term" value="P:TOR signaling"/>
    <property type="evidence" value="ECO:0007669"/>
    <property type="project" value="TreeGrafter"/>
</dbReference>
<evidence type="ECO:0000313" key="2">
    <source>
        <dbReference type="EMBL" id="AOW03290.1"/>
    </source>
</evidence>
<dbReference type="VEuPathDB" id="FungiDB:YALI1_C31900g"/>
<dbReference type="Pfam" id="PF04176">
    <property type="entry name" value="TIP41"/>
    <property type="match status" value="1"/>
</dbReference>
<dbReference type="EMBL" id="KZ859022">
    <property type="protein sequence ID" value="RDW24763.1"/>
    <property type="molecule type" value="Genomic_DNA"/>
</dbReference>
<dbReference type="RefSeq" id="XP_502165.1">
    <property type="nucleotide sequence ID" value="XM_502165.1"/>
</dbReference>
<evidence type="ECO:0000256" key="1">
    <source>
        <dbReference type="ARBA" id="ARBA00006658"/>
    </source>
</evidence>
<dbReference type="GeneID" id="2909624"/>
<dbReference type="PANTHER" id="PTHR21021">
    <property type="entry name" value="GAF/PUTATIVE CYTOSKELETAL PROTEIN"/>
    <property type="match status" value="1"/>
</dbReference>
<dbReference type="InterPro" id="IPR007303">
    <property type="entry name" value="TIP41-like"/>
</dbReference>
<name>A0A1D8NCD2_YARLL</name>
<sequence length="258" mass="29597">MPSISEKGWTVTAEKRPILNAAEIDAAEARLGIPVPEMIFGNNIIKIEHEASGWSINFDAINALDLVDKTGEPTGLVVAHSKHWLATREETAEEEIQIINKPFDWTYSPKYLGDVQQGKCEAEWKPCPEPLPLDKLTLPDPILFFDDMVLYEDELADNGSAVLSVKIRVMPKRLLLLSRFFLRVDGVKFRIRDTRVYIEFEEGLVVREYQTQEEDYDKVKKRVRGAINGDYGQFLRDINWVSKNMPTNEIERQKMIVS</sequence>
<dbReference type="Proteomes" id="UP000182444">
    <property type="component" value="Chromosome 1C"/>
</dbReference>
<dbReference type="PANTHER" id="PTHR21021:SF16">
    <property type="entry name" value="TIP41-LIKE PROTEIN"/>
    <property type="match status" value="1"/>
</dbReference>
<dbReference type="EMBL" id="CP017555">
    <property type="protein sequence ID" value="AOW03290.1"/>
    <property type="molecule type" value="Genomic_DNA"/>
</dbReference>